<evidence type="ECO:0000313" key="3">
    <source>
        <dbReference type="Proteomes" id="UP001213691"/>
    </source>
</evidence>
<proteinExistence type="predicted"/>
<accession>A0ABT5TIS9</accession>
<reference evidence="2 3" key="1">
    <citation type="submission" date="2023-02" db="EMBL/GenBank/DDBJ databases">
        <title>Genome sequence of Shewanella metallivivens ER-Te-42B-Light, sp. nov., enriched from sulfide tube worms (Riftia pachyptila) isolated from Explorer Ridge in the Pacific Ocean.</title>
        <authorList>
            <person name="Maltman C."/>
            <person name="Kuzyk S.B."/>
            <person name="Kyndt J.A."/>
            <person name="Yurkov V."/>
        </authorList>
    </citation>
    <scope>NUCLEOTIDE SEQUENCE [LARGE SCALE GENOMIC DNA]</scope>
    <source>
        <strain evidence="2 3">ER-Te-42B-Light</strain>
    </source>
</reference>
<gene>
    <name evidence="2" type="ORF">PQR79_05130</name>
</gene>
<keyword evidence="3" id="KW-1185">Reference proteome</keyword>
<comment type="caution">
    <text evidence="2">The sequence shown here is derived from an EMBL/GenBank/DDBJ whole genome shotgun (WGS) entry which is preliminary data.</text>
</comment>
<feature type="region of interest" description="Disordered" evidence="1">
    <location>
        <begin position="1"/>
        <end position="41"/>
    </location>
</feature>
<dbReference type="Proteomes" id="UP001213691">
    <property type="component" value="Unassembled WGS sequence"/>
</dbReference>
<protein>
    <submittedName>
        <fullName evidence="2">Uncharacterized protein</fullName>
    </submittedName>
</protein>
<sequence>MSKSTPTSKAPATPRPSNNPNYPSTTGKPSGNGRGNVPKSK</sequence>
<evidence type="ECO:0000313" key="2">
    <source>
        <dbReference type="EMBL" id="MDD8058512.1"/>
    </source>
</evidence>
<organism evidence="2 3">
    <name type="scientific">Shewanella metallivivens</name>
    <dbReference type="NCBI Taxonomy" id="2872342"/>
    <lineage>
        <taxon>Bacteria</taxon>
        <taxon>Pseudomonadati</taxon>
        <taxon>Pseudomonadota</taxon>
        <taxon>Gammaproteobacteria</taxon>
        <taxon>Alteromonadales</taxon>
        <taxon>Shewanellaceae</taxon>
        <taxon>Shewanella</taxon>
    </lineage>
</organism>
<evidence type="ECO:0000256" key="1">
    <source>
        <dbReference type="SAM" id="MobiDB-lite"/>
    </source>
</evidence>
<feature type="compositionally biased region" description="Polar residues" evidence="1">
    <location>
        <begin position="1"/>
        <end position="29"/>
    </location>
</feature>
<dbReference type="EMBL" id="JAQQPZ010000002">
    <property type="protein sequence ID" value="MDD8058512.1"/>
    <property type="molecule type" value="Genomic_DNA"/>
</dbReference>
<dbReference type="RefSeq" id="WP_259397000.1">
    <property type="nucleotide sequence ID" value="NZ_JAQQPZ010000002.1"/>
</dbReference>
<name>A0ABT5TIS9_9GAMM</name>